<name>A0A2H5MV49_CITUN</name>
<keyword evidence="2" id="KW-1185">Reference proteome</keyword>
<protein>
    <submittedName>
        <fullName evidence="1">Uncharacterized protein</fullName>
    </submittedName>
</protein>
<evidence type="ECO:0000313" key="2">
    <source>
        <dbReference type="Proteomes" id="UP000236630"/>
    </source>
</evidence>
<organism evidence="1 2">
    <name type="scientific">Citrus unshiu</name>
    <name type="common">Satsuma mandarin</name>
    <name type="synonym">Citrus nobilis var. unshiu</name>
    <dbReference type="NCBI Taxonomy" id="55188"/>
    <lineage>
        <taxon>Eukaryota</taxon>
        <taxon>Viridiplantae</taxon>
        <taxon>Streptophyta</taxon>
        <taxon>Embryophyta</taxon>
        <taxon>Tracheophyta</taxon>
        <taxon>Spermatophyta</taxon>
        <taxon>Magnoliopsida</taxon>
        <taxon>eudicotyledons</taxon>
        <taxon>Gunneridae</taxon>
        <taxon>Pentapetalae</taxon>
        <taxon>rosids</taxon>
        <taxon>malvids</taxon>
        <taxon>Sapindales</taxon>
        <taxon>Rutaceae</taxon>
        <taxon>Aurantioideae</taxon>
        <taxon>Citrus</taxon>
    </lineage>
</organism>
<comment type="caution">
    <text evidence="1">The sequence shown here is derived from an EMBL/GenBank/DDBJ whole genome shotgun (WGS) entry which is preliminary data.</text>
</comment>
<accession>A0A2H5MV49</accession>
<evidence type="ECO:0000313" key="1">
    <source>
        <dbReference type="EMBL" id="GAY31866.1"/>
    </source>
</evidence>
<dbReference type="AlphaFoldDB" id="A0A2H5MV49"/>
<reference evidence="1 2" key="1">
    <citation type="journal article" date="2017" name="Front. Genet.">
        <title>Draft sequencing of the heterozygous diploid genome of Satsuma (Citrus unshiu Marc.) using a hybrid assembly approach.</title>
        <authorList>
            <person name="Shimizu T."/>
            <person name="Tanizawa Y."/>
            <person name="Mochizuki T."/>
            <person name="Nagasaki H."/>
            <person name="Yoshioka T."/>
            <person name="Toyoda A."/>
            <person name="Fujiyama A."/>
            <person name="Kaminuma E."/>
            <person name="Nakamura Y."/>
        </authorList>
    </citation>
    <scope>NUCLEOTIDE SEQUENCE [LARGE SCALE GENOMIC DNA]</scope>
    <source>
        <strain evidence="2">cv. Miyagawa wase</strain>
    </source>
</reference>
<sequence length="79" mass="8799">MHLNFGSITLPAPPNNYCSSPKNLIFISALHPSSGTPDILGRLPNLQTLKSVWRFELLSFWGFQKPMRTPQTGMLEAGE</sequence>
<dbReference type="Proteomes" id="UP000236630">
    <property type="component" value="Unassembled WGS sequence"/>
</dbReference>
<proteinExistence type="predicted"/>
<dbReference type="EMBL" id="BDQV01001278">
    <property type="protein sequence ID" value="GAY31866.1"/>
    <property type="molecule type" value="Genomic_DNA"/>
</dbReference>
<gene>
    <name evidence="1" type="ORF">CUMW_272560</name>
</gene>